<comment type="caution">
    <text evidence="2">The sequence shown here is derived from an EMBL/GenBank/DDBJ whole genome shotgun (WGS) entry which is preliminary data.</text>
</comment>
<protein>
    <recommendedName>
        <fullName evidence="1">Chromo domain-containing protein</fullName>
    </recommendedName>
</protein>
<gene>
    <name evidence="2" type="ORF">TKK_016148</name>
</gene>
<dbReference type="Proteomes" id="UP001627154">
    <property type="component" value="Unassembled WGS sequence"/>
</dbReference>
<evidence type="ECO:0000313" key="2">
    <source>
        <dbReference type="EMBL" id="KAL3388718.1"/>
    </source>
</evidence>
<dbReference type="GO" id="GO:0005694">
    <property type="term" value="C:chromosome"/>
    <property type="evidence" value="ECO:0007669"/>
    <property type="project" value="UniProtKB-ARBA"/>
</dbReference>
<keyword evidence="3" id="KW-1185">Reference proteome</keyword>
<proteinExistence type="predicted"/>
<name>A0ABD2W747_9HYME</name>
<evidence type="ECO:0000259" key="1">
    <source>
        <dbReference type="PROSITE" id="PS50013"/>
    </source>
</evidence>
<dbReference type="InterPro" id="IPR006758">
    <property type="entry name" value="A32L"/>
</dbReference>
<dbReference type="InterPro" id="IPR000953">
    <property type="entry name" value="Chromo/chromo_shadow_dom"/>
</dbReference>
<accession>A0ABD2W747</accession>
<dbReference type="EMBL" id="JBJJXI010000128">
    <property type="protein sequence ID" value="KAL3388718.1"/>
    <property type="molecule type" value="Genomic_DNA"/>
</dbReference>
<dbReference type="Pfam" id="PF04665">
    <property type="entry name" value="Pox_A32"/>
    <property type="match status" value="1"/>
</dbReference>
<dbReference type="InterPro" id="IPR016197">
    <property type="entry name" value="Chromo-like_dom_sf"/>
</dbReference>
<dbReference type="PROSITE" id="PS50013">
    <property type="entry name" value="CHROMO_2"/>
    <property type="match status" value="1"/>
</dbReference>
<dbReference type="PANTHER" id="PTHR46585">
    <property type="entry name" value="INTEGRASE CORE DOMAIN CONTAINING PROTEIN"/>
    <property type="match status" value="1"/>
</dbReference>
<dbReference type="PANTHER" id="PTHR46585:SF1">
    <property type="entry name" value="CHROMO DOMAIN-CONTAINING PROTEIN"/>
    <property type="match status" value="1"/>
</dbReference>
<sequence>MEFSKQPLKLPVGNFDIVEEKKKDRRHGDLLPDSIRAVFCGPSNCGKTNCLLALITHPNGLRFENVYVYSKSLNQPKYKFLKDLLEPIDGVRYLPFSEHETVLSPDEALPNSLMIFDDVACEKQDNVRAYFCMGRHKNVDSFYLCQSYAHVPKHLVRDNVNLLVIFRQDDVNLRHIYNDHVNTDIDYNERKHRTIGMAPAQVTHKNEKDILKTRFVQRVGSMSRKFKIGDKVRVSKAKHLFEKGYEPNWTTEVFTVRRVAPTDPVTYHLQDYLEQPISGCFYEEELSKAKHADVYLVEKVIKRRGDQAYVKWLGFDDGHNSWINKNDIV</sequence>
<reference evidence="2 3" key="1">
    <citation type="journal article" date="2024" name="bioRxiv">
        <title>A reference genome for Trichogramma kaykai: A tiny desert-dwelling parasitoid wasp with competing sex-ratio distorters.</title>
        <authorList>
            <person name="Culotta J."/>
            <person name="Lindsey A.R."/>
        </authorList>
    </citation>
    <scope>NUCLEOTIDE SEQUENCE [LARGE SCALE GENOMIC DNA]</scope>
    <source>
        <strain evidence="2 3">KSX58</strain>
    </source>
</reference>
<feature type="domain" description="Chromo" evidence="1">
    <location>
        <begin position="295"/>
        <end position="329"/>
    </location>
</feature>
<evidence type="ECO:0000313" key="3">
    <source>
        <dbReference type="Proteomes" id="UP001627154"/>
    </source>
</evidence>
<dbReference type="AlphaFoldDB" id="A0ABD2W747"/>
<organism evidence="2 3">
    <name type="scientific">Trichogramma kaykai</name>
    <dbReference type="NCBI Taxonomy" id="54128"/>
    <lineage>
        <taxon>Eukaryota</taxon>
        <taxon>Metazoa</taxon>
        <taxon>Ecdysozoa</taxon>
        <taxon>Arthropoda</taxon>
        <taxon>Hexapoda</taxon>
        <taxon>Insecta</taxon>
        <taxon>Pterygota</taxon>
        <taxon>Neoptera</taxon>
        <taxon>Endopterygota</taxon>
        <taxon>Hymenoptera</taxon>
        <taxon>Apocrita</taxon>
        <taxon>Proctotrupomorpha</taxon>
        <taxon>Chalcidoidea</taxon>
        <taxon>Trichogrammatidae</taxon>
        <taxon>Trichogramma</taxon>
    </lineage>
</organism>
<dbReference type="SUPFAM" id="SSF54160">
    <property type="entry name" value="Chromo domain-like"/>
    <property type="match status" value="1"/>
</dbReference>